<dbReference type="EMBL" id="UINC01015334">
    <property type="protein sequence ID" value="SVA64650.1"/>
    <property type="molecule type" value="Genomic_DNA"/>
</dbReference>
<dbReference type="Pfam" id="PF05721">
    <property type="entry name" value="PhyH"/>
    <property type="match status" value="1"/>
</dbReference>
<evidence type="ECO:0000313" key="2">
    <source>
        <dbReference type="EMBL" id="SVA64650.1"/>
    </source>
</evidence>
<proteinExistence type="predicted"/>
<organism evidence="2">
    <name type="scientific">marine metagenome</name>
    <dbReference type="NCBI Taxonomy" id="408172"/>
    <lineage>
        <taxon>unclassified sequences</taxon>
        <taxon>metagenomes</taxon>
        <taxon>ecological metagenomes</taxon>
    </lineage>
</organism>
<dbReference type="Gene3D" id="2.60.120.620">
    <property type="entry name" value="q2cbj1_9rhob like domain"/>
    <property type="match status" value="1"/>
</dbReference>
<evidence type="ECO:0008006" key="3">
    <source>
        <dbReference type="Google" id="ProtNLM"/>
    </source>
</evidence>
<dbReference type="InterPro" id="IPR008775">
    <property type="entry name" value="Phytyl_CoA_dOase-like"/>
</dbReference>
<sequence length="182" mass="20902">MVDLLPKNPAVWAMAQQLLGEGEVVEPENVRGIYCTLPYGDHEGRPDNCHVDAHPFHLGVVGYIDDVEPEGGGFRVWAGSHRTFYPDFESAYRMEPTPRYEPDRERLSRATSIDCHGRAGDVVFWHHRLGHMAAHNRTRRIRQAVLYDFRKKDLERTQEEPPADDMWKDWSPAVRQAPVTNG</sequence>
<reference evidence="2" key="1">
    <citation type="submission" date="2018-05" db="EMBL/GenBank/DDBJ databases">
        <authorList>
            <person name="Lanie J.A."/>
            <person name="Ng W.-L."/>
            <person name="Kazmierczak K.M."/>
            <person name="Andrzejewski T.M."/>
            <person name="Davidsen T.M."/>
            <person name="Wayne K.J."/>
            <person name="Tettelin H."/>
            <person name="Glass J.I."/>
            <person name="Rusch D."/>
            <person name="Podicherti R."/>
            <person name="Tsui H.-C.T."/>
            <person name="Winkler M.E."/>
        </authorList>
    </citation>
    <scope>NUCLEOTIDE SEQUENCE</scope>
</reference>
<evidence type="ECO:0000256" key="1">
    <source>
        <dbReference type="SAM" id="MobiDB-lite"/>
    </source>
</evidence>
<dbReference type="AlphaFoldDB" id="A0A381XJ74"/>
<protein>
    <recommendedName>
        <fullName evidence="3">Phytanoyl-CoA dioxygenase</fullName>
    </recommendedName>
</protein>
<name>A0A381XJ74_9ZZZZ</name>
<feature type="region of interest" description="Disordered" evidence="1">
    <location>
        <begin position="157"/>
        <end position="182"/>
    </location>
</feature>
<gene>
    <name evidence="2" type="ORF">METZ01_LOCUS117504</name>
</gene>
<accession>A0A381XJ74</accession>
<dbReference type="SUPFAM" id="SSF51197">
    <property type="entry name" value="Clavaminate synthase-like"/>
    <property type="match status" value="1"/>
</dbReference>